<name>A0ABU6XKK6_9FABA</name>
<dbReference type="NCBIfam" id="TIGR00756">
    <property type="entry name" value="PPR"/>
    <property type="match status" value="4"/>
</dbReference>
<comment type="caution">
    <text evidence="3">The sequence shown here is derived from an EMBL/GenBank/DDBJ whole genome shotgun (WGS) entry which is preliminary data.</text>
</comment>
<feature type="non-terminal residue" evidence="3">
    <location>
        <position position="373"/>
    </location>
</feature>
<dbReference type="InterPro" id="IPR046960">
    <property type="entry name" value="PPR_At4g14850-like_plant"/>
</dbReference>
<dbReference type="Pfam" id="PF01535">
    <property type="entry name" value="PPR"/>
    <property type="match status" value="3"/>
</dbReference>
<evidence type="ECO:0000313" key="4">
    <source>
        <dbReference type="Proteomes" id="UP001341840"/>
    </source>
</evidence>
<dbReference type="PROSITE" id="PS51375">
    <property type="entry name" value="PPR"/>
    <property type="match status" value="2"/>
</dbReference>
<reference evidence="3 4" key="1">
    <citation type="journal article" date="2023" name="Plants (Basel)">
        <title>Bridging the Gap: Combining Genomics and Transcriptomics Approaches to Understand Stylosanthes scabra, an Orphan Legume from the Brazilian Caatinga.</title>
        <authorList>
            <person name="Ferreira-Neto J.R.C."/>
            <person name="da Silva M.D."/>
            <person name="Binneck E."/>
            <person name="de Melo N.F."/>
            <person name="da Silva R.H."/>
            <person name="de Melo A.L.T.M."/>
            <person name="Pandolfi V."/>
            <person name="Bustamante F.O."/>
            <person name="Brasileiro-Vidal A.C."/>
            <person name="Benko-Iseppon A.M."/>
        </authorList>
    </citation>
    <scope>NUCLEOTIDE SEQUENCE [LARGE SCALE GENOMIC DNA]</scope>
    <source>
        <tissue evidence="3">Leaves</tissue>
    </source>
</reference>
<accession>A0ABU6XKK6</accession>
<dbReference type="PANTHER" id="PTHR47926">
    <property type="entry name" value="PENTATRICOPEPTIDE REPEAT-CONTAINING PROTEIN"/>
    <property type="match status" value="1"/>
</dbReference>
<organism evidence="3 4">
    <name type="scientific">Stylosanthes scabra</name>
    <dbReference type="NCBI Taxonomy" id="79078"/>
    <lineage>
        <taxon>Eukaryota</taxon>
        <taxon>Viridiplantae</taxon>
        <taxon>Streptophyta</taxon>
        <taxon>Embryophyta</taxon>
        <taxon>Tracheophyta</taxon>
        <taxon>Spermatophyta</taxon>
        <taxon>Magnoliopsida</taxon>
        <taxon>eudicotyledons</taxon>
        <taxon>Gunneridae</taxon>
        <taxon>Pentapetalae</taxon>
        <taxon>rosids</taxon>
        <taxon>fabids</taxon>
        <taxon>Fabales</taxon>
        <taxon>Fabaceae</taxon>
        <taxon>Papilionoideae</taxon>
        <taxon>50 kb inversion clade</taxon>
        <taxon>dalbergioids sensu lato</taxon>
        <taxon>Dalbergieae</taxon>
        <taxon>Pterocarpus clade</taxon>
        <taxon>Stylosanthes</taxon>
    </lineage>
</organism>
<keyword evidence="1" id="KW-0677">Repeat</keyword>
<sequence length="373" mass="41435">MNNVYKLHANLIKTGHHSNPLSLRSFLLHCAQSPLPEAPRYAATLLLTHPTITITIPNHPFLFNTLIKTIPSSLSLSLFSLVHRTHLHPFDHFTFPLVLTAFKNHLHPHHLHPLIIKLGFYSSLYVHNALIGAYGFRGSVQFAVKVFDEMPQRDLVSWSSLISCLARNGMPAEALGVFRRMQVQECGVKPDGVVMLSVVSAVSSLGALELGIWVHGFVLRSGIDVGVPLGTALIDMYSRCGSIDRAMKVFEEMPHRNVVTWTTLISGLAVHGRSREALETFHGMRESGLKPDRIAFTGALVACSHGGLVEEGWQVFEAMRSEYQMEPMLEHYGCMVDLLGRAGLLDEAFKFVEEMPIQPNSVIWRTLLGACVN</sequence>
<gene>
    <name evidence="3" type="ORF">PIB30_067951</name>
</gene>
<feature type="repeat" description="PPR" evidence="2">
    <location>
        <begin position="154"/>
        <end position="188"/>
    </location>
</feature>
<protein>
    <recommendedName>
        <fullName evidence="5">Pentatricopeptide repeat-containing protein</fullName>
    </recommendedName>
</protein>
<dbReference type="EMBL" id="JASCZI010212167">
    <property type="protein sequence ID" value="MED6198600.1"/>
    <property type="molecule type" value="Genomic_DNA"/>
</dbReference>
<dbReference type="Proteomes" id="UP001341840">
    <property type="component" value="Unassembled WGS sequence"/>
</dbReference>
<proteinExistence type="predicted"/>
<feature type="repeat" description="PPR" evidence="2">
    <location>
        <begin position="257"/>
        <end position="291"/>
    </location>
</feature>
<dbReference type="Pfam" id="PF13041">
    <property type="entry name" value="PPR_2"/>
    <property type="match status" value="1"/>
</dbReference>
<dbReference type="InterPro" id="IPR011990">
    <property type="entry name" value="TPR-like_helical_dom_sf"/>
</dbReference>
<evidence type="ECO:0000256" key="2">
    <source>
        <dbReference type="PROSITE-ProRule" id="PRU00708"/>
    </source>
</evidence>
<evidence type="ECO:0000313" key="3">
    <source>
        <dbReference type="EMBL" id="MED6198600.1"/>
    </source>
</evidence>
<dbReference type="Gene3D" id="1.25.40.10">
    <property type="entry name" value="Tetratricopeptide repeat domain"/>
    <property type="match status" value="2"/>
</dbReference>
<dbReference type="PANTHER" id="PTHR47926:SF507">
    <property type="entry name" value="DYW DOMAIN-CONTAINING PROTEIN"/>
    <property type="match status" value="1"/>
</dbReference>
<keyword evidence="4" id="KW-1185">Reference proteome</keyword>
<dbReference type="InterPro" id="IPR002885">
    <property type="entry name" value="PPR_rpt"/>
</dbReference>
<evidence type="ECO:0008006" key="5">
    <source>
        <dbReference type="Google" id="ProtNLM"/>
    </source>
</evidence>
<evidence type="ECO:0000256" key="1">
    <source>
        <dbReference type="ARBA" id="ARBA00022737"/>
    </source>
</evidence>